<dbReference type="GeneID" id="94350296"/>
<reference evidence="1 2" key="1">
    <citation type="journal article" date="2021" name="Genome Biol.">
        <title>AFLAP: assembly-free linkage analysis pipeline using k-mers from genome sequencing data.</title>
        <authorList>
            <person name="Fletcher K."/>
            <person name="Zhang L."/>
            <person name="Gil J."/>
            <person name="Han R."/>
            <person name="Cavanaugh K."/>
            <person name="Michelmore R."/>
        </authorList>
    </citation>
    <scope>NUCLEOTIDE SEQUENCE [LARGE SCALE GENOMIC DNA]</scope>
    <source>
        <strain evidence="1 2">SF5</strain>
    </source>
</reference>
<gene>
    <name evidence="1" type="ORF">CCR75_006556</name>
</gene>
<evidence type="ECO:0000313" key="2">
    <source>
        <dbReference type="Proteomes" id="UP000294530"/>
    </source>
</evidence>
<accession>A0A976ID93</accession>
<dbReference type="AlphaFoldDB" id="A0A976ID93"/>
<dbReference type="EMBL" id="SHOA02000187">
    <property type="protein sequence ID" value="TDH67637.1"/>
    <property type="molecule type" value="Genomic_DNA"/>
</dbReference>
<dbReference type="Proteomes" id="UP000294530">
    <property type="component" value="Unassembled WGS sequence"/>
</dbReference>
<comment type="caution">
    <text evidence="1">The sequence shown here is derived from an EMBL/GenBank/DDBJ whole genome shotgun (WGS) entry which is preliminary data.</text>
</comment>
<dbReference type="KEGG" id="blac:94350296"/>
<keyword evidence="2" id="KW-1185">Reference proteome</keyword>
<protein>
    <submittedName>
        <fullName evidence="1">Uncharacterized protein</fullName>
    </submittedName>
</protein>
<sequence>MCETCLDSSLSRSDGRDQISLVSLSTKNLPPLILSLTMLTLLWLQNALRDAFLDCGKVRDSGAAESSKIAHVCQLRMISDSVGGERPLSSRIGHFQVPPSRSRKGQKLERVELRYDIAARTGF</sequence>
<name>A0A976ID93_BRELC</name>
<organism evidence="1 2">
    <name type="scientific">Bremia lactucae</name>
    <name type="common">Lettuce downy mildew</name>
    <dbReference type="NCBI Taxonomy" id="4779"/>
    <lineage>
        <taxon>Eukaryota</taxon>
        <taxon>Sar</taxon>
        <taxon>Stramenopiles</taxon>
        <taxon>Oomycota</taxon>
        <taxon>Peronosporomycetes</taxon>
        <taxon>Peronosporales</taxon>
        <taxon>Peronosporaceae</taxon>
        <taxon>Bremia</taxon>
    </lineage>
</organism>
<evidence type="ECO:0000313" key="1">
    <source>
        <dbReference type="EMBL" id="TDH67637.1"/>
    </source>
</evidence>
<proteinExistence type="predicted"/>
<dbReference type="RefSeq" id="XP_067817136.1">
    <property type="nucleotide sequence ID" value="XM_067964625.1"/>
</dbReference>